<dbReference type="AlphaFoldDB" id="A0A316VFN7"/>
<dbReference type="STRING" id="1280837.A0A316VFN7"/>
<dbReference type="InterPro" id="IPR036291">
    <property type="entry name" value="NAD(P)-bd_dom_sf"/>
</dbReference>
<dbReference type="Gene3D" id="3.30.1780.10">
    <property type="entry name" value="ornithine cyclodeaminase, domain 1"/>
    <property type="match status" value="1"/>
</dbReference>
<dbReference type="InterPro" id="IPR003462">
    <property type="entry name" value="ODC_Mu_crystall"/>
</dbReference>
<dbReference type="Proteomes" id="UP000245771">
    <property type="component" value="Unassembled WGS sequence"/>
</dbReference>
<dbReference type="InterPro" id="IPR023401">
    <property type="entry name" value="ODC_N"/>
</dbReference>
<dbReference type="GeneID" id="37019560"/>
<dbReference type="Pfam" id="PF02423">
    <property type="entry name" value="OCD_Mu_crystall"/>
    <property type="match status" value="1"/>
</dbReference>
<evidence type="ECO:0000313" key="3">
    <source>
        <dbReference type="Proteomes" id="UP000245771"/>
    </source>
</evidence>
<protein>
    <submittedName>
        <fullName evidence="2">NAD(P)-binding protein</fullName>
    </submittedName>
</protein>
<dbReference type="Gene3D" id="3.40.50.720">
    <property type="entry name" value="NAD(P)-binding Rossmann-like Domain"/>
    <property type="match status" value="1"/>
</dbReference>
<proteinExistence type="inferred from homology"/>
<dbReference type="OrthoDB" id="41492at2759"/>
<evidence type="ECO:0000313" key="2">
    <source>
        <dbReference type="EMBL" id="PWN36336.1"/>
    </source>
</evidence>
<sequence length="349" mass="38313">MNQSHDEDEKRLLILSGKDVDEILDGISINDLIANQTDVFSTYSSQNENRWESPIRTTINSSAHTHLFMPSRNEDQVTIKCVAVPKPGGNATGLPATGLVFHPTKGQTKVIINVAQLTGVRTAAGCLSASIAMQTTKTPDKTKDGNIVIFGTGMQAKWHARLFVGYYRLGKVTFITTSAQKVKEAKASLQQQLPKETQVDVLLQDSPEMITVLNEAHFICGCTPSTEPRFAWDKVRLRDDVHFSLIGSYKSHMQEVPAKAVERAASENALSVDSIEACSHEAGDLLKSSTSPKDWQEIGKIVLNKNSQDVSDKFSMFKSVGFALQDTAIFNLVVKHAEAKGIGKKVDFY</sequence>
<gene>
    <name evidence="2" type="ORF">FA14DRAFT_155740</name>
</gene>
<dbReference type="GO" id="GO:0005737">
    <property type="term" value="C:cytoplasm"/>
    <property type="evidence" value="ECO:0007669"/>
    <property type="project" value="TreeGrafter"/>
</dbReference>
<organism evidence="2 3">
    <name type="scientific">Meira miltonrushii</name>
    <dbReference type="NCBI Taxonomy" id="1280837"/>
    <lineage>
        <taxon>Eukaryota</taxon>
        <taxon>Fungi</taxon>
        <taxon>Dikarya</taxon>
        <taxon>Basidiomycota</taxon>
        <taxon>Ustilaginomycotina</taxon>
        <taxon>Exobasidiomycetes</taxon>
        <taxon>Exobasidiales</taxon>
        <taxon>Brachybasidiaceae</taxon>
        <taxon>Meira</taxon>
    </lineage>
</organism>
<evidence type="ECO:0000256" key="1">
    <source>
        <dbReference type="ARBA" id="ARBA00008903"/>
    </source>
</evidence>
<name>A0A316VFN7_9BASI</name>
<reference evidence="2 3" key="1">
    <citation type="journal article" date="2018" name="Mol. Biol. Evol.">
        <title>Broad Genomic Sampling Reveals a Smut Pathogenic Ancestry of the Fungal Clade Ustilaginomycotina.</title>
        <authorList>
            <person name="Kijpornyongpan T."/>
            <person name="Mondo S.J."/>
            <person name="Barry K."/>
            <person name="Sandor L."/>
            <person name="Lee J."/>
            <person name="Lipzen A."/>
            <person name="Pangilinan J."/>
            <person name="LaButti K."/>
            <person name="Hainaut M."/>
            <person name="Henrissat B."/>
            <person name="Grigoriev I.V."/>
            <person name="Spatafora J.W."/>
            <person name="Aime M.C."/>
        </authorList>
    </citation>
    <scope>NUCLEOTIDE SEQUENCE [LARGE SCALE GENOMIC DNA]</scope>
    <source>
        <strain evidence="2 3">MCA 3882</strain>
    </source>
</reference>
<dbReference type="InParanoid" id="A0A316VFN7"/>
<dbReference type="PANTHER" id="PTHR13812:SF19">
    <property type="entry name" value="KETIMINE REDUCTASE MU-CRYSTALLIN"/>
    <property type="match status" value="1"/>
</dbReference>
<dbReference type="SUPFAM" id="SSF51735">
    <property type="entry name" value="NAD(P)-binding Rossmann-fold domains"/>
    <property type="match status" value="1"/>
</dbReference>
<dbReference type="EMBL" id="KZ819603">
    <property type="protein sequence ID" value="PWN36336.1"/>
    <property type="molecule type" value="Genomic_DNA"/>
</dbReference>
<keyword evidence="3" id="KW-1185">Reference proteome</keyword>
<accession>A0A316VFN7</accession>
<dbReference type="PANTHER" id="PTHR13812">
    <property type="entry name" value="KETIMINE REDUCTASE MU-CRYSTALLIN"/>
    <property type="match status" value="1"/>
</dbReference>
<comment type="similarity">
    <text evidence="1">Belongs to the ornithine cyclodeaminase/mu-crystallin family.</text>
</comment>
<dbReference type="RefSeq" id="XP_025356638.1">
    <property type="nucleotide sequence ID" value="XM_025497779.1"/>
</dbReference>